<proteinExistence type="predicted"/>
<keyword evidence="3" id="KW-1185">Reference proteome</keyword>
<dbReference type="Pfam" id="PF05168">
    <property type="entry name" value="HEPN"/>
    <property type="match status" value="1"/>
</dbReference>
<gene>
    <name evidence="2" type="ORF">D6D85_06255</name>
</gene>
<organism evidence="2 3">
    <name type="scientific">Candidatus Methanodesulfokora washburnensis</name>
    <dbReference type="NCBI Taxonomy" id="2478471"/>
    <lineage>
        <taxon>Archaea</taxon>
        <taxon>Thermoproteota</taxon>
        <taxon>Candidatus Korarchaeia</taxon>
        <taxon>Candidatus Korarchaeia incertae sedis</taxon>
        <taxon>Candidatus Methanodesulfokora</taxon>
    </lineage>
</organism>
<dbReference type="SMART" id="SM00748">
    <property type="entry name" value="HEPN"/>
    <property type="match status" value="1"/>
</dbReference>
<dbReference type="Proteomes" id="UP000277582">
    <property type="component" value="Unassembled WGS sequence"/>
</dbReference>
<dbReference type="SUPFAM" id="SSF81593">
    <property type="entry name" value="Nucleotidyltransferase substrate binding subunit/domain"/>
    <property type="match status" value="1"/>
</dbReference>
<sequence>MPKLASDDWKEWLEYAKSDHDEAISALNRSSFKEACFHAQQSCEKLLKAILIKKGMFIPIHDLMELAQEAGVEEPLLTKLSKLTIHYPRYPDAARKAKMKYDLRYDLRIAKECVEVMRELWDALGKYLE</sequence>
<dbReference type="PROSITE" id="PS50910">
    <property type="entry name" value="HEPN"/>
    <property type="match status" value="1"/>
</dbReference>
<feature type="domain" description="HEPN" evidence="1">
    <location>
        <begin position="13"/>
        <end position="120"/>
    </location>
</feature>
<comment type="caution">
    <text evidence="2">The sequence shown here is derived from an EMBL/GenBank/DDBJ whole genome shotgun (WGS) entry which is preliminary data.</text>
</comment>
<accession>A0A3R9QWX6</accession>
<evidence type="ECO:0000259" key="1">
    <source>
        <dbReference type="PROSITE" id="PS50910"/>
    </source>
</evidence>
<dbReference type="OrthoDB" id="359241at2157"/>
<evidence type="ECO:0000313" key="3">
    <source>
        <dbReference type="Proteomes" id="UP000277582"/>
    </source>
</evidence>
<evidence type="ECO:0000313" key="2">
    <source>
        <dbReference type="EMBL" id="RSN75393.1"/>
    </source>
</evidence>
<dbReference type="AlphaFoldDB" id="A0A3R9QWX6"/>
<dbReference type="RefSeq" id="WP_125671167.1">
    <property type="nucleotide sequence ID" value="NZ_RCOS01000075.1"/>
</dbReference>
<name>A0A3R9QWX6_9CREN</name>
<reference evidence="2 3" key="1">
    <citation type="submission" date="2018-10" db="EMBL/GenBank/DDBJ databases">
        <title>Co-occurring genomic capacity for anaerobic methane metabolism and dissimilatory sulfite reduction discovered in the Korarchaeota.</title>
        <authorList>
            <person name="Mckay L.J."/>
            <person name="Dlakic M."/>
            <person name="Fields M.W."/>
            <person name="Delmont T.O."/>
            <person name="Eren A.M."/>
            <person name="Jay Z.J."/>
            <person name="Klingelsmith K.B."/>
            <person name="Rusch D.B."/>
            <person name="Inskeep W.P."/>
        </authorList>
    </citation>
    <scope>NUCLEOTIDE SEQUENCE [LARGE SCALE GENOMIC DNA]</scope>
    <source>
        <strain evidence="2 3">MDKW</strain>
    </source>
</reference>
<dbReference type="Gene3D" id="1.20.120.330">
    <property type="entry name" value="Nucleotidyltransferases domain 2"/>
    <property type="match status" value="1"/>
</dbReference>
<dbReference type="EMBL" id="RCOS01000075">
    <property type="protein sequence ID" value="RSN75393.1"/>
    <property type="molecule type" value="Genomic_DNA"/>
</dbReference>
<protein>
    <submittedName>
        <fullName evidence="2">HEPN domain-containing protein</fullName>
    </submittedName>
</protein>
<dbReference type="InterPro" id="IPR007842">
    <property type="entry name" value="HEPN_dom"/>
</dbReference>